<sequence>MKSTVSALVMVSFLALAGFGLFAMGHDAGHGNGWCVIANPQGALCSGENAFAIVRSHVEAFTSVLTAIFDSFGAQAALFIVTMFAALAGIRIFVRAGIFLASKIAFSFSRQAHIPFSIPSEQELRQWLARRTNSPSKR</sequence>
<comment type="caution">
    <text evidence="2">The sequence shown here is derived from an EMBL/GenBank/DDBJ whole genome shotgun (WGS) entry which is preliminary data.</text>
</comment>
<evidence type="ECO:0000313" key="2">
    <source>
        <dbReference type="EMBL" id="OGZ93692.1"/>
    </source>
</evidence>
<gene>
    <name evidence="2" type="ORF">A2131_00085</name>
</gene>
<evidence type="ECO:0000256" key="1">
    <source>
        <dbReference type="SAM" id="Phobius"/>
    </source>
</evidence>
<dbReference type="EMBL" id="MHQB01000031">
    <property type="protein sequence ID" value="OGZ93692.1"/>
    <property type="molecule type" value="Genomic_DNA"/>
</dbReference>
<accession>A0A1G2K2P6</accession>
<feature type="transmembrane region" description="Helical" evidence="1">
    <location>
        <begin position="72"/>
        <end position="94"/>
    </location>
</feature>
<feature type="transmembrane region" description="Helical" evidence="1">
    <location>
        <begin position="7"/>
        <end position="24"/>
    </location>
</feature>
<name>A0A1G2K2P6_9BACT</name>
<reference evidence="2 3" key="1">
    <citation type="journal article" date="2016" name="Nat. Commun.">
        <title>Thousands of microbial genomes shed light on interconnected biogeochemical processes in an aquifer system.</title>
        <authorList>
            <person name="Anantharaman K."/>
            <person name="Brown C.T."/>
            <person name="Hug L.A."/>
            <person name="Sharon I."/>
            <person name="Castelle C.J."/>
            <person name="Probst A.J."/>
            <person name="Thomas B.C."/>
            <person name="Singh A."/>
            <person name="Wilkins M.J."/>
            <person name="Karaoz U."/>
            <person name="Brodie E.L."/>
            <person name="Williams K.H."/>
            <person name="Hubbard S.S."/>
            <person name="Banfield J.F."/>
        </authorList>
    </citation>
    <scope>NUCLEOTIDE SEQUENCE [LARGE SCALE GENOMIC DNA]</scope>
</reference>
<keyword evidence="1" id="KW-0812">Transmembrane</keyword>
<keyword evidence="1" id="KW-1133">Transmembrane helix</keyword>
<proteinExistence type="predicted"/>
<dbReference type="Proteomes" id="UP000177392">
    <property type="component" value="Unassembled WGS sequence"/>
</dbReference>
<organism evidence="2 3">
    <name type="scientific">Candidatus Sungbacteria bacterium GWC2_49_10</name>
    <dbReference type="NCBI Taxonomy" id="1802263"/>
    <lineage>
        <taxon>Bacteria</taxon>
        <taxon>Candidatus Sungiibacteriota</taxon>
    </lineage>
</organism>
<evidence type="ECO:0000313" key="3">
    <source>
        <dbReference type="Proteomes" id="UP000177392"/>
    </source>
</evidence>
<keyword evidence="1" id="KW-0472">Membrane</keyword>
<protein>
    <submittedName>
        <fullName evidence="2">Uncharacterized protein</fullName>
    </submittedName>
</protein>
<dbReference type="AlphaFoldDB" id="A0A1G2K2P6"/>